<evidence type="ECO:0000256" key="1">
    <source>
        <dbReference type="SAM" id="MobiDB-lite"/>
    </source>
</evidence>
<accession>A0A9N9EQC6</accession>
<evidence type="ECO:0000313" key="3">
    <source>
        <dbReference type="Proteomes" id="UP000789759"/>
    </source>
</evidence>
<dbReference type="OrthoDB" id="10468920at2759"/>
<gene>
    <name evidence="2" type="ORF">CPELLU_LOCUS10992</name>
</gene>
<feature type="compositionally biased region" description="Acidic residues" evidence="1">
    <location>
        <begin position="1"/>
        <end position="14"/>
    </location>
</feature>
<name>A0A9N9EQC6_9GLOM</name>
<evidence type="ECO:0000313" key="2">
    <source>
        <dbReference type="EMBL" id="CAG8684697.1"/>
    </source>
</evidence>
<comment type="caution">
    <text evidence="2">The sequence shown here is derived from an EMBL/GenBank/DDBJ whole genome shotgun (WGS) entry which is preliminary data.</text>
</comment>
<dbReference type="EMBL" id="CAJVQA010009422">
    <property type="protein sequence ID" value="CAG8684697.1"/>
    <property type="molecule type" value="Genomic_DNA"/>
</dbReference>
<keyword evidence="3" id="KW-1185">Reference proteome</keyword>
<sequence>MDPEDFDYSYEEDYTPYNEPLSPILETDTSLPPPLSEDNANPIDQFVLNAVLSFQVKLEILV</sequence>
<feature type="region of interest" description="Disordered" evidence="1">
    <location>
        <begin position="1"/>
        <end position="38"/>
    </location>
</feature>
<reference evidence="2" key="1">
    <citation type="submission" date="2021-06" db="EMBL/GenBank/DDBJ databases">
        <authorList>
            <person name="Kallberg Y."/>
            <person name="Tangrot J."/>
            <person name="Rosling A."/>
        </authorList>
    </citation>
    <scope>NUCLEOTIDE SEQUENCE</scope>
    <source>
        <strain evidence="2">FL966</strain>
    </source>
</reference>
<dbReference type="Proteomes" id="UP000789759">
    <property type="component" value="Unassembled WGS sequence"/>
</dbReference>
<dbReference type="AlphaFoldDB" id="A0A9N9EQC6"/>
<organism evidence="2 3">
    <name type="scientific">Cetraspora pellucida</name>
    <dbReference type="NCBI Taxonomy" id="1433469"/>
    <lineage>
        <taxon>Eukaryota</taxon>
        <taxon>Fungi</taxon>
        <taxon>Fungi incertae sedis</taxon>
        <taxon>Mucoromycota</taxon>
        <taxon>Glomeromycotina</taxon>
        <taxon>Glomeromycetes</taxon>
        <taxon>Diversisporales</taxon>
        <taxon>Gigasporaceae</taxon>
        <taxon>Cetraspora</taxon>
    </lineage>
</organism>
<proteinExistence type="predicted"/>
<protein>
    <submittedName>
        <fullName evidence="2">7052_t:CDS:1</fullName>
    </submittedName>
</protein>